<evidence type="ECO:0000313" key="2">
    <source>
        <dbReference type="EMBL" id="VUX05175.1"/>
    </source>
</evidence>
<evidence type="ECO:0000313" key="3">
    <source>
        <dbReference type="Proteomes" id="UP000385544"/>
    </source>
</evidence>
<reference evidence="2 3" key="1">
    <citation type="submission" date="2019-07" db="EMBL/GenBank/DDBJ databases">
        <authorList>
            <person name="Hibberd C M."/>
            <person name="Gehrig L. J."/>
            <person name="Chang H.-W."/>
            <person name="Venkatesh S."/>
        </authorList>
    </citation>
    <scope>NUCLEOTIDE SEQUENCE [LARGE SCALE GENOMIC DNA]</scope>
    <source>
        <strain evidence="2">Streptococcus_constellatus_SS_Bg39</strain>
    </source>
</reference>
<organism evidence="2 3">
    <name type="scientific">Streptococcus constellatus</name>
    <dbReference type="NCBI Taxonomy" id="76860"/>
    <lineage>
        <taxon>Bacteria</taxon>
        <taxon>Bacillati</taxon>
        <taxon>Bacillota</taxon>
        <taxon>Bacilli</taxon>
        <taxon>Lactobacillales</taxon>
        <taxon>Streptococcaceae</taxon>
        <taxon>Streptococcus</taxon>
        <taxon>Streptococcus anginosus group</taxon>
    </lineage>
</organism>
<dbReference type="RefSeq" id="WP_260843561.1">
    <property type="nucleotide sequence ID" value="NZ_CABHMZ010000022.1"/>
</dbReference>
<dbReference type="EMBL" id="CABHMZ010000022">
    <property type="protein sequence ID" value="VUX05175.1"/>
    <property type="molecule type" value="Genomic_DNA"/>
</dbReference>
<proteinExistence type="predicted"/>
<evidence type="ECO:0000256" key="1">
    <source>
        <dbReference type="SAM" id="MobiDB-lite"/>
    </source>
</evidence>
<dbReference type="AlphaFoldDB" id="A0A564TCP4"/>
<protein>
    <submittedName>
        <fullName evidence="2">Uncharacterized protein</fullName>
    </submittedName>
</protein>
<sequence>MEYINKKTGVIIDVDSQLSGNWEPVEETKKPAKKAKSTEE</sequence>
<accession>A0A564TCP4</accession>
<feature type="compositionally biased region" description="Basic and acidic residues" evidence="1">
    <location>
        <begin position="26"/>
        <end position="40"/>
    </location>
</feature>
<gene>
    <name evidence="2" type="ORF">SCSS39_01464</name>
</gene>
<name>A0A564TCP4_STRCV</name>
<dbReference type="Proteomes" id="UP000385544">
    <property type="component" value="Unassembled WGS sequence"/>
</dbReference>
<feature type="region of interest" description="Disordered" evidence="1">
    <location>
        <begin position="19"/>
        <end position="40"/>
    </location>
</feature>